<proteinExistence type="predicted"/>
<keyword evidence="1" id="KW-0732">Signal</keyword>
<accession>V4HBB7</accession>
<protein>
    <submittedName>
        <fullName evidence="2">Uncharacterized protein</fullName>
    </submittedName>
</protein>
<gene>
    <name evidence="2" type="ORF">PL2TA16_00781</name>
</gene>
<dbReference type="Proteomes" id="UP000017820">
    <property type="component" value="Unassembled WGS sequence"/>
</dbReference>
<dbReference type="RefSeq" id="WP_023398169.1">
    <property type="nucleotide sequence ID" value="NZ_AUSV01000013.1"/>
</dbReference>
<sequence length="42" mass="4579">MKKIALLSTFLAGFTVSHTALALTQPELNQITQQIEPDHSAN</sequence>
<name>V4HBB7_PSEL2</name>
<evidence type="ECO:0000313" key="3">
    <source>
        <dbReference type="Proteomes" id="UP000017820"/>
    </source>
</evidence>
<dbReference type="AlphaFoldDB" id="V4HBB7"/>
<evidence type="ECO:0000313" key="2">
    <source>
        <dbReference type="EMBL" id="ESP94781.1"/>
    </source>
</evidence>
<organism evidence="2 3">
    <name type="scientific">Pseudoalteromonas luteoviolacea (strain 2ta16)</name>
    <dbReference type="NCBI Taxonomy" id="1353533"/>
    <lineage>
        <taxon>Bacteria</taxon>
        <taxon>Pseudomonadati</taxon>
        <taxon>Pseudomonadota</taxon>
        <taxon>Gammaproteobacteria</taxon>
        <taxon>Alteromonadales</taxon>
        <taxon>Pseudoalteromonadaceae</taxon>
        <taxon>Pseudoalteromonas</taxon>
    </lineage>
</organism>
<feature type="signal peptide" evidence="1">
    <location>
        <begin position="1"/>
        <end position="22"/>
    </location>
</feature>
<feature type="chain" id="PRO_5004718477" evidence="1">
    <location>
        <begin position="23"/>
        <end position="42"/>
    </location>
</feature>
<dbReference type="EMBL" id="AUSV01000013">
    <property type="protein sequence ID" value="ESP94781.1"/>
    <property type="molecule type" value="Genomic_DNA"/>
</dbReference>
<evidence type="ECO:0000256" key="1">
    <source>
        <dbReference type="SAM" id="SignalP"/>
    </source>
</evidence>
<reference evidence="3" key="1">
    <citation type="journal article" date="2014" name="Nat. Chem. Biol.">
        <title>Biosynthesis of polybrominated aromatic organic compounds by marine bacteria.</title>
        <authorList>
            <person name="Agarwal V."/>
            <person name="El Gamal A.A."/>
            <person name="Yamanaka K."/>
            <person name="Poth D."/>
            <person name="Kersten R.D."/>
            <person name="Schorn M."/>
            <person name="Allen E.E."/>
            <person name="Moore B.S."/>
        </authorList>
    </citation>
    <scope>NUCLEOTIDE SEQUENCE [LARGE SCALE GENOMIC DNA]</scope>
    <source>
        <strain evidence="3">2ta16</strain>
    </source>
</reference>
<comment type="caution">
    <text evidence="2">The sequence shown here is derived from an EMBL/GenBank/DDBJ whole genome shotgun (WGS) entry which is preliminary data.</text>
</comment>
<dbReference type="PATRIC" id="fig|1353533.3.peg.1220"/>